<keyword evidence="4 6" id="KW-0067">ATP-binding</keyword>
<dbReference type="GO" id="GO:0140359">
    <property type="term" value="F:ABC-type transporter activity"/>
    <property type="evidence" value="ECO:0007669"/>
    <property type="project" value="InterPro"/>
</dbReference>
<gene>
    <name evidence="6" type="ORF">HYN46_12545</name>
</gene>
<protein>
    <submittedName>
        <fullName evidence="6">ABC transporter ATP-binding protein</fullName>
    </submittedName>
</protein>
<organism evidence="6 7">
    <name type="scientific">Aquirhabdus parva</name>
    <dbReference type="NCBI Taxonomy" id="2283318"/>
    <lineage>
        <taxon>Bacteria</taxon>
        <taxon>Pseudomonadati</taxon>
        <taxon>Pseudomonadota</taxon>
        <taxon>Gammaproteobacteria</taxon>
        <taxon>Moraxellales</taxon>
        <taxon>Moraxellaceae</taxon>
        <taxon>Aquirhabdus</taxon>
    </lineage>
</organism>
<dbReference type="Pfam" id="PF00005">
    <property type="entry name" value="ABC_tran"/>
    <property type="match status" value="1"/>
</dbReference>
<name>A0A345P8H8_9GAMM</name>
<evidence type="ECO:0000313" key="7">
    <source>
        <dbReference type="Proteomes" id="UP000253940"/>
    </source>
</evidence>
<dbReference type="SUPFAM" id="SSF52540">
    <property type="entry name" value="P-loop containing nucleoside triphosphate hydrolases"/>
    <property type="match status" value="1"/>
</dbReference>
<comment type="similarity">
    <text evidence="1">Belongs to the ABC transporter superfamily.</text>
</comment>
<dbReference type="InterPro" id="IPR027417">
    <property type="entry name" value="P-loop_NTPase"/>
</dbReference>
<dbReference type="OrthoDB" id="9778870at2"/>
<evidence type="ECO:0000259" key="5">
    <source>
        <dbReference type="PROSITE" id="PS50893"/>
    </source>
</evidence>
<evidence type="ECO:0000256" key="4">
    <source>
        <dbReference type="ARBA" id="ARBA00022840"/>
    </source>
</evidence>
<dbReference type="CDD" id="cd03220">
    <property type="entry name" value="ABC_KpsT_Wzt"/>
    <property type="match status" value="1"/>
</dbReference>
<evidence type="ECO:0000313" key="6">
    <source>
        <dbReference type="EMBL" id="AXI03587.1"/>
    </source>
</evidence>
<dbReference type="Gene3D" id="3.40.50.300">
    <property type="entry name" value="P-loop containing nucleotide triphosphate hydrolases"/>
    <property type="match status" value="1"/>
</dbReference>
<dbReference type="SMART" id="SM00382">
    <property type="entry name" value="AAA"/>
    <property type="match status" value="1"/>
</dbReference>
<accession>A0A345P8H8</accession>
<dbReference type="InterPro" id="IPR015860">
    <property type="entry name" value="ABC_transpr_TagH-like"/>
</dbReference>
<dbReference type="PROSITE" id="PS50893">
    <property type="entry name" value="ABC_TRANSPORTER_2"/>
    <property type="match status" value="1"/>
</dbReference>
<dbReference type="GO" id="GO:0005524">
    <property type="term" value="F:ATP binding"/>
    <property type="evidence" value="ECO:0007669"/>
    <property type="project" value="UniProtKB-KW"/>
</dbReference>
<evidence type="ECO:0000256" key="1">
    <source>
        <dbReference type="ARBA" id="ARBA00005417"/>
    </source>
</evidence>
<dbReference type="KEGG" id="mbah:HYN46_12545"/>
<reference evidence="6 7" key="1">
    <citation type="submission" date="2018-07" db="EMBL/GenBank/DDBJ databases">
        <title>Genome sequencing of Moraxellaceae gen. HYN0046.</title>
        <authorList>
            <person name="Kim M."/>
            <person name="Yi H."/>
        </authorList>
    </citation>
    <scope>NUCLEOTIDE SEQUENCE [LARGE SCALE GENOMIC DNA]</scope>
    <source>
        <strain evidence="6 7">HYN0046</strain>
    </source>
</reference>
<keyword evidence="3" id="KW-0547">Nucleotide-binding</keyword>
<dbReference type="InterPro" id="IPR003439">
    <property type="entry name" value="ABC_transporter-like_ATP-bd"/>
</dbReference>
<dbReference type="InterPro" id="IPR003593">
    <property type="entry name" value="AAA+_ATPase"/>
</dbReference>
<keyword evidence="7" id="KW-1185">Reference proteome</keyword>
<dbReference type="PANTHER" id="PTHR46743:SF2">
    <property type="entry name" value="TEICHOIC ACIDS EXPORT ATP-BINDING PROTEIN TAGH"/>
    <property type="match status" value="1"/>
</dbReference>
<sequence>MTSASTSSKAIPSHIHVQDVSLNFQLFRQKSTSMKEVFSSLFKKNSYQKLTEFHALDHLSVKIGHGERVGIVGHNGAGKSTLLKTLCRIYEPTTGRIDVQGKVAPLLEIGAGFSPELSGRQNIYLNGAILGCSIKTLKSVEQDIIDFAELEPFIDTPVKYYSTGMYMRLAFAIATAIRPDILILDELFAGADDDFIRKARIRMQSFIDSASIMVFVSHDMALLAELSTRVIWLDHGRLVADGDPQTIIAQYLQHALAESES</sequence>
<evidence type="ECO:0000256" key="3">
    <source>
        <dbReference type="ARBA" id="ARBA00022741"/>
    </source>
</evidence>
<evidence type="ECO:0000256" key="2">
    <source>
        <dbReference type="ARBA" id="ARBA00022448"/>
    </source>
</evidence>
<dbReference type="GO" id="GO:0016887">
    <property type="term" value="F:ATP hydrolysis activity"/>
    <property type="evidence" value="ECO:0007669"/>
    <property type="project" value="InterPro"/>
</dbReference>
<dbReference type="PANTHER" id="PTHR46743">
    <property type="entry name" value="TEICHOIC ACIDS EXPORT ATP-BINDING PROTEIN TAGH"/>
    <property type="match status" value="1"/>
</dbReference>
<dbReference type="InterPro" id="IPR050683">
    <property type="entry name" value="Bact_Polysacc_Export_ATP-bd"/>
</dbReference>
<dbReference type="RefSeq" id="WP_114899695.1">
    <property type="nucleotide sequence ID" value="NZ_CP031222.1"/>
</dbReference>
<dbReference type="AlphaFoldDB" id="A0A345P8H8"/>
<dbReference type="EMBL" id="CP031222">
    <property type="protein sequence ID" value="AXI03587.1"/>
    <property type="molecule type" value="Genomic_DNA"/>
</dbReference>
<feature type="domain" description="ABC transporter" evidence="5">
    <location>
        <begin position="41"/>
        <end position="260"/>
    </location>
</feature>
<proteinExistence type="inferred from homology"/>
<dbReference type="GO" id="GO:0016020">
    <property type="term" value="C:membrane"/>
    <property type="evidence" value="ECO:0007669"/>
    <property type="project" value="InterPro"/>
</dbReference>
<keyword evidence="2" id="KW-0813">Transport</keyword>
<dbReference type="Proteomes" id="UP000253940">
    <property type="component" value="Chromosome"/>
</dbReference>